<dbReference type="InterPro" id="IPR031826">
    <property type="entry name" value="IC97/Casc1_N"/>
</dbReference>
<feature type="compositionally biased region" description="Basic residues" evidence="2">
    <location>
        <begin position="222"/>
        <end position="231"/>
    </location>
</feature>
<gene>
    <name evidence="5" type="primary">AUGUSTUS-3.0.2_06056</name>
    <name evidence="5" type="ORF">TcasGA2_TC006056</name>
</gene>
<dbReference type="eggNOG" id="ENOG502QQM9">
    <property type="taxonomic scope" value="Eukaryota"/>
</dbReference>
<feature type="compositionally biased region" description="Basic residues" evidence="2">
    <location>
        <begin position="80"/>
        <end position="90"/>
    </location>
</feature>
<feature type="compositionally biased region" description="Basic and acidic residues" evidence="2">
    <location>
        <begin position="162"/>
        <end position="172"/>
    </location>
</feature>
<protein>
    <submittedName>
        <fullName evidence="5">Uncharacterized protein</fullName>
    </submittedName>
</protein>
<dbReference type="PANTHER" id="PTHR20929">
    <property type="entry name" value="LUNG ADENOMA SUSCEPTIBILITY 1-RELATED"/>
    <property type="match status" value="1"/>
</dbReference>
<feature type="compositionally biased region" description="Basic residues" evidence="2">
    <location>
        <begin position="116"/>
        <end position="125"/>
    </location>
</feature>
<dbReference type="InterPro" id="IPR022110">
    <property type="entry name" value="CASC1_C"/>
</dbReference>
<feature type="region of interest" description="Disordered" evidence="2">
    <location>
        <begin position="1"/>
        <end position="367"/>
    </location>
</feature>
<comment type="similarity">
    <text evidence="1">Belongs to the DNAI7 family.</text>
</comment>
<feature type="domain" description="CASC1 C-terminal" evidence="3">
    <location>
        <begin position="968"/>
        <end position="1165"/>
    </location>
</feature>
<dbReference type="InterPro" id="IPR023247">
    <property type="entry name" value="IC97/Dnai7-like"/>
</dbReference>
<feature type="compositionally biased region" description="Basic residues" evidence="2">
    <location>
        <begin position="382"/>
        <end position="399"/>
    </location>
</feature>
<name>D6WYQ6_TRICA</name>
<evidence type="ECO:0000259" key="3">
    <source>
        <dbReference type="Pfam" id="PF12366"/>
    </source>
</evidence>
<dbReference type="GO" id="GO:0048487">
    <property type="term" value="F:beta-tubulin binding"/>
    <property type="evidence" value="ECO:0000318"/>
    <property type="project" value="GO_Central"/>
</dbReference>
<dbReference type="GO" id="GO:0008017">
    <property type="term" value="F:microtubule binding"/>
    <property type="evidence" value="ECO:0000318"/>
    <property type="project" value="GO_Central"/>
</dbReference>
<feature type="compositionally biased region" description="Acidic residues" evidence="2">
    <location>
        <begin position="356"/>
        <end position="367"/>
    </location>
</feature>
<dbReference type="InParanoid" id="D6WYQ6"/>
<organism evidence="5 6">
    <name type="scientific">Tribolium castaneum</name>
    <name type="common">Red flour beetle</name>
    <dbReference type="NCBI Taxonomy" id="7070"/>
    <lineage>
        <taxon>Eukaryota</taxon>
        <taxon>Metazoa</taxon>
        <taxon>Ecdysozoa</taxon>
        <taxon>Arthropoda</taxon>
        <taxon>Hexapoda</taxon>
        <taxon>Insecta</taxon>
        <taxon>Pterygota</taxon>
        <taxon>Neoptera</taxon>
        <taxon>Endopterygota</taxon>
        <taxon>Coleoptera</taxon>
        <taxon>Polyphaga</taxon>
        <taxon>Cucujiformia</taxon>
        <taxon>Tenebrionidae</taxon>
        <taxon>Tenebrionidae incertae sedis</taxon>
        <taxon>Tribolium</taxon>
    </lineage>
</organism>
<keyword evidence="6" id="KW-1185">Reference proteome</keyword>
<feature type="compositionally biased region" description="Basic residues" evidence="2">
    <location>
        <begin position="270"/>
        <end position="283"/>
    </location>
</feature>
<dbReference type="PANTHER" id="PTHR20929:SF11">
    <property type="entry name" value="DYNEIN AXONEMAL INTERMEDIATE CHAIN 7"/>
    <property type="match status" value="1"/>
</dbReference>
<feature type="compositionally biased region" description="Acidic residues" evidence="2">
    <location>
        <begin position="428"/>
        <end position="438"/>
    </location>
</feature>
<evidence type="ECO:0000259" key="4">
    <source>
        <dbReference type="Pfam" id="PF15927"/>
    </source>
</evidence>
<evidence type="ECO:0000313" key="6">
    <source>
        <dbReference type="Proteomes" id="UP000007266"/>
    </source>
</evidence>
<dbReference type="OrthoDB" id="297923at2759"/>
<dbReference type="FunCoup" id="D6WYQ6">
    <property type="interactions" value="5"/>
</dbReference>
<accession>D6WYQ6</accession>
<feature type="domain" description="IC97/Casc1 N-terminal" evidence="4">
    <location>
        <begin position="510"/>
        <end position="707"/>
    </location>
</feature>
<dbReference type="PRINTS" id="PR02043">
    <property type="entry name" value="CANCERSCCP1"/>
</dbReference>
<feature type="compositionally biased region" description="Basic residues" evidence="2">
    <location>
        <begin position="413"/>
        <end position="425"/>
    </location>
</feature>
<evidence type="ECO:0000256" key="2">
    <source>
        <dbReference type="SAM" id="MobiDB-lite"/>
    </source>
</evidence>
<sequence>MAKGKAKNKKLETTAATSEPGLEQVAVEKSEDQIIEEKQPVNEEQAEPPDEPQQKEEQPETVPDFEELEADASKPDIKRASSRKVSKGKKGTSEISVGKKKGKKEKKSTSETSVGKKGKKKKGKKGKDDVQTVEQQQPAEETEEVDKLPLVIKAVSITEASALRESKVRIDKSASAVSTDEEESKKEKKAKKGRSTSTISVGDEKKKKKGRSTSSIGVGDGKKKKKKKGKKSTSTSQMSVTGKKKKKLKKSEESRENIKPTVSISAAAIAHKKKKAKGKKMKRTASVPSATMLTQEGGKHLPTASEVSLRKKDKKSSASLRKVKSSGSQLIGKSLSAILSRSKSSERRTSSQWTLVDDESEEDSDYSYEDIIEESVLAKSSSRFKPKVKKGKGKKKGKKVQMEVGEEEEPKEKKKKKGKKGKKKKVEPEEEEVAIEPQDDVLAEIARLKYLAELEASGEESEAATTETEAKPKKKKKKKKGPKKKLSKKEKARLAAEAAEKAKISAEEEAARAAELERIRLEEERKAAIEKEKRETFEQQIRMEQLEVALQYINDVVRYNKKLRHDAKVQEDWEFYVNCGRLPNPAKCDQMNTFLHLWENVIEQTTMEEAAKRTVDMLELLNELDDLIDTAEETDQSVIDNWKWVRLLFRQQQAKSLDVATYRLLRDIERNLHRIDIPTADYKYQDDNIVLCLWLRVQLPTPLPNPRRPPKPRIEVNFPEMKMEVQFPVSIDGDKMAVRTLYVKYDHLSDLCDTYQKPEVPERYDIDLYDAMKLEWWEKLLYKFKHRVRKEPPPPPPGEEDQPVVQPEEPIFGPEDEIPVVPYRKLEPTASEYVIASEDALYSETRTNLLKSVTDDVINLRKFSIIGGVYSLNLLKQPPQPQDFVTLDLNLTPLYLPKQLEYVDLYLDYNPPLPPPPGVRKAPEEIEEDMKRQEEELDKLIFVTLTWPDHVIFLELPMVCYWDDERRVWTKSEVHDLKHNEEKGQLTFRTRKGGTFALAVYRYANLPYQAWEIRPEANGTISVQITAAILMVEFNVKDGLIALSQLQNSPNNALQDIVGTYFPLPKLVRMLQSAGVDVFPAFDAFCYIENTCEKHWPMEKHLYFDMALLSVCFNFAWSRWNMAAGRRGIVLQMREYNVEKTKQKNHSMLHVTPLTAMFVDCTEVSQTFTEEGIENMKFYPDLYHLMKGTSSMAVKNKVIKASKELTFALYELLVATRVASFS</sequence>
<evidence type="ECO:0000256" key="1">
    <source>
        <dbReference type="ARBA" id="ARBA00024332"/>
    </source>
</evidence>
<dbReference type="Pfam" id="PF15927">
    <property type="entry name" value="Casc1_N"/>
    <property type="match status" value="1"/>
</dbReference>
<feature type="compositionally biased region" description="Basic residues" evidence="2">
    <location>
        <begin position="472"/>
        <end position="491"/>
    </location>
</feature>
<dbReference type="KEGG" id="tca:103313771"/>
<dbReference type="EMBL" id="KQ971357">
    <property type="protein sequence ID" value="EFA08409.2"/>
    <property type="molecule type" value="Genomic_DNA"/>
</dbReference>
<dbReference type="Proteomes" id="UP000007266">
    <property type="component" value="Linkage group 8"/>
</dbReference>
<dbReference type="AlphaFoldDB" id="D6WYQ6"/>
<dbReference type="Pfam" id="PF12366">
    <property type="entry name" value="Casc1_C"/>
    <property type="match status" value="1"/>
</dbReference>
<reference evidence="5 6" key="1">
    <citation type="journal article" date="2008" name="Nature">
        <title>The genome of the model beetle and pest Tribolium castaneum.</title>
        <authorList>
            <consortium name="Tribolium Genome Sequencing Consortium"/>
            <person name="Richards S."/>
            <person name="Gibbs R.A."/>
            <person name="Weinstock G.M."/>
            <person name="Brown S.J."/>
            <person name="Denell R."/>
            <person name="Beeman R.W."/>
            <person name="Gibbs R."/>
            <person name="Beeman R.W."/>
            <person name="Brown S.J."/>
            <person name="Bucher G."/>
            <person name="Friedrich M."/>
            <person name="Grimmelikhuijzen C.J."/>
            <person name="Klingler M."/>
            <person name="Lorenzen M."/>
            <person name="Richards S."/>
            <person name="Roth S."/>
            <person name="Schroder R."/>
            <person name="Tautz D."/>
            <person name="Zdobnov E.M."/>
            <person name="Muzny D."/>
            <person name="Gibbs R.A."/>
            <person name="Weinstock G.M."/>
            <person name="Attaway T."/>
            <person name="Bell S."/>
            <person name="Buhay C.J."/>
            <person name="Chandrabose M.N."/>
            <person name="Chavez D."/>
            <person name="Clerk-Blankenburg K.P."/>
            <person name="Cree A."/>
            <person name="Dao M."/>
            <person name="Davis C."/>
            <person name="Chacko J."/>
            <person name="Dinh H."/>
            <person name="Dugan-Rocha S."/>
            <person name="Fowler G."/>
            <person name="Garner T.T."/>
            <person name="Garnes J."/>
            <person name="Gnirke A."/>
            <person name="Hawes A."/>
            <person name="Hernandez J."/>
            <person name="Hines S."/>
            <person name="Holder M."/>
            <person name="Hume J."/>
            <person name="Jhangiani S.N."/>
            <person name="Joshi V."/>
            <person name="Khan Z.M."/>
            <person name="Jackson L."/>
            <person name="Kovar C."/>
            <person name="Kowis A."/>
            <person name="Lee S."/>
            <person name="Lewis L.R."/>
            <person name="Margolis J."/>
            <person name="Morgan M."/>
            <person name="Nazareth L.V."/>
            <person name="Nguyen N."/>
            <person name="Okwuonu G."/>
            <person name="Parker D."/>
            <person name="Richards S."/>
            <person name="Ruiz S.J."/>
            <person name="Santibanez J."/>
            <person name="Savard J."/>
            <person name="Scherer S.E."/>
            <person name="Schneider B."/>
            <person name="Sodergren E."/>
            <person name="Tautz D."/>
            <person name="Vattahil S."/>
            <person name="Villasana D."/>
            <person name="White C.S."/>
            <person name="Wright R."/>
            <person name="Park Y."/>
            <person name="Beeman R.W."/>
            <person name="Lord J."/>
            <person name="Oppert B."/>
            <person name="Lorenzen M."/>
            <person name="Brown S."/>
            <person name="Wang L."/>
            <person name="Savard J."/>
            <person name="Tautz D."/>
            <person name="Richards S."/>
            <person name="Weinstock G."/>
            <person name="Gibbs R.A."/>
            <person name="Liu Y."/>
            <person name="Worley K."/>
            <person name="Weinstock G."/>
            <person name="Elsik C.G."/>
            <person name="Reese J.T."/>
            <person name="Elhaik E."/>
            <person name="Landan G."/>
            <person name="Graur D."/>
            <person name="Arensburger P."/>
            <person name="Atkinson P."/>
            <person name="Beeman R.W."/>
            <person name="Beidler J."/>
            <person name="Brown S.J."/>
            <person name="Demuth J.P."/>
            <person name="Drury D.W."/>
            <person name="Du Y.Z."/>
            <person name="Fujiwara H."/>
            <person name="Lorenzen M."/>
            <person name="Maselli V."/>
            <person name="Osanai M."/>
            <person name="Park Y."/>
            <person name="Robertson H.M."/>
            <person name="Tu Z."/>
            <person name="Wang J.J."/>
            <person name="Wang S."/>
            <person name="Richards S."/>
            <person name="Song H."/>
            <person name="Zhang L."/>
            <person name="Sodergren E."/>
            <person name="Werner D."/>
            <person name="Stanke M."/>
            <person name="Morgenstern B."/>
            <person name="Solovyev V."/>
            <person name="Kosarev P."/>
            <person name="Brown G."/>
            <person name="Chen H.C."/>
            <person name="Ermolaeva O."/>
            <person name="Hlavina W."/>
            <person name="Kapustin Y."/>
            <person name="Kiryutin B."/>
            <person name="Kitts P."/>
            <person name="Maglott D."/>
            <person name="Pruitt K."/>
            <person name="Sapojnikov V."/>
            <person name="Souvorov A."/>
            <person name="Mackey A.J."/>
            <person name="Waterhouse R.M."/>
            <person name="Wyder S."/>
            <person name="Zdobnov E.M."/>
            <person name="Zdobnov E.M."/>
            <person name="Wyder S."/>
            <person name="Kriventseva E.V."/>
            <person name="Kadowaki T."/>
            <person name="Bork P."/>
            <person name="Aranda M."/>
            <person name="Bao R."/>
            <person name="Beermann A."/>
            <person name="Berns N."/>
            <person name="Bolognesi R."/>
            <person name="Bonneton F."/>
            <person name="Bopp D."/>
            <person name="Brown S.J."/>
            <person name="Bucher G."/>
            <person name="Butts T."/>
            <person name="Chaumot A."/>
            <person name="Denell R.E."/>
            <person name="Ferrier D.E."/>
            <person name="Friedrich M."/>
            <person name="Gordon C.M."/>
            <person name="Jindra M."/>
            <person name="Klingler M."/>
            <person name="Lan Q."/>
            <person name="Lattorff H.M."/>
            <person name="Laudet V."/>
            <person name="von Levetsow C."/>
            <person name="Liu Z."/>
            <person name="Lutz R."/>
            <person name="Lynch J.A."/>
            <person name="da Fonseca R.N."/>
            <person name="Posnien N."/>
            <person name="Reuter R."/>
            <person name="Roth S."/>
            <person name="Savard J."/>
            <person name="Schinko J.B."/>
            <person name="Schmitt C."/>
            <person name="Schoppmeier M."/>
            <person name="Schroder R."/>
            <person name="Shippy T.D."/>
            <person name="Simonnet F."/>
            <person name="Marques-Souza H."/>
            <person name="Tautz D."/>
            <person name="Tomoyasu Y."/>
            <person name="Trauner J."/>
            <person name="Van der Zee M."/>
            <person name="Vervoort M."/>
            <person name="Wittkopp N."/>
            <person name="Wimmer E.A."/>
            <person name="Yang X."/>
            <person name="Jones A.K."/>
            <person name="Sattelle D.B."/>
            <person name="Ebert P.R."/>
            <person name="Nelson D."/>
            <person name="Scott J.G."/>
            <person name="Beeman R.W."/>
            <person name="Muthukrishnan S."/>
            <person name="Kramer K.J."/>
            <person name="Arakane Y."/>
            <person name="Beeman R.W."/>
            <person name="Zhu Q."/>
            <person name="Hogenkamp D."/>
            <person name="Dixit R."/>
            <person name="Oppert B."/>
            <person name="Jiang H."/>
            <person name="Zou Z."/>
            <person name="Marshall J."/>
            <person name="Elpidina E."/>
            <person name="Vinokurov K."/>
            <person name="Oppert C."/>
            <person name="Zou Z."/>
            <person name="Evans J."/>
            <person name="Lu Z."/>
            <person name="Zhao P."/>
            <person name="Sumathipala N."/>
            <person name="Altincicek B."/>
            <person name="Vilcinskas A."/>
            <person name="Williams M."/>
            <person name="Hultmark D."/>
            <person name="Hetru C."/>
            <person name="Jiang H."/>
            <person name="Grimmelikhuijzen C.J."/>
            <person name="Hauser F."/>
            <person name="Cazzamali G."/>
            <person name="Williamson M."/>
            <person name="Park Y."/>
            <person name="Li B."/>
            <person name="Tanaka Y."/>
            <person name="Predel R."/>
            <person name="Neupert S."/>
            <person name="Schachtner J."/>
            <person name="Verleyen P."/>
            <person name="Raible F."/>
            <person name="Bork P."/>
            <person name="Friedrich M."/>
            <person name="Walden K.K."/>
            <person name="Robertson H.M."/>
            <person name="Angeli S."/>
            <person name="Foret S."/>
            <person name="Bucher G."/>
            <person name="Schuetz S."/>
            <person name="Maleszka R."/>
            <person name="Wimmer E.A."/>
            <person name="Beeman R.W."/>
            <person name="Lorenzen M."/>
            <person name="Tomoyasu Y."/>
            <person name="Miller S.C."/>
            <person name="Grossmann D."/>
            <person name="Bucher G."/>
        </authorList>
    </citation>
    <scope>NUCLEOTIDE SEQUENCE [LARGE SCALE GENOMIC DNA]</scope>
    <source>
        <strain evidence="5 6">Georgia GA2</strain>
    </source>
</reference>
<feature type="region of interest" description="Disordered" evidence="2">
    <location>
        <begin position="380"/>
        <end position="438"/>
    </location>
</feature>
<proteinExistence type="inferred from homology"/>
<feature type="region of interest" description="Disordered" evidence="2">
    <location>
        <begin position="455"/>
        <end position="494"/>
    </location>
</feature>
<feature type="compositionally biased region" description="Basic and acidic residues" evidence="2">
    <location>
        <begin position="26"/>
        <end position="41"/>
    </location>
</feature>
<dbReference type="HOGENOM" id="CLU_271413_0_0_1"/>
<feature type="compositionally biased region" description="Low complexity" evidence="2">
    <location>
        <begin position="333"/>
        <end position="342"/>
    </location>
</feature>
<reference evidence="5 6" key="2">
    <citation type="journal article" date="2010" name="Nucleic Acids Res.">
        <title>BeetleBase in 2010: revisions to provide comprehensive genomic information for Tribolium castaneum.</title>
        <authorList>
            <person name="Kim H.S."/>
            <person name="Murphy T."/>
            <person name="Xia J."/>
            <person name="Caragea D."/>
            <person name="Park Y."/>
            <person name="Beeman R.W."/>
            <person name="Lorenzen M.D."/>
            <person name="Butcher S."/>
            <person name="Manak J.R."/>
            <person name="Brown S.J."/>
        </authorList>
    </citation>
    <scope>GENOME REANNOTATION</scope>
    <source>
        <strain evidence="5 6">Georgia GA2</strain>
    </source>
</reference>
<dbReference type="GO" id="GO:0005930">
    <property type="term" value="C:axoneme"/>
    <property type="evidence" value="ECO:0000318"/>
    <property type="project" value="GO_Central"/>
</dbReference>
<evidence type="ECO:0000313" key="5">
    <source>
        <dbReference type="EMBL" id="EFA08409.2"/>
    </source>
</evidence>
<feature type="region of interest" description="Disordered" evidence="2">
    <location>
        <begin position="790"/>
        <end position="815"/>
    </location>
</feature>